<evidence type="ECO:0000259" key="1">
    <source>
        <dbReference type="Pfam" id="PF04168"/>
    </source>
</evidence>
<protein>
    <submittedName>
        <fullName evidence="2">Alpha-E domain-containing protein</fullName>
    </submittedName>
</protein>
<feature type="domain" description="DUF403" evidence="1">
    <location>
        <begin position="1"/>
        <end position="313"/>
    </location>
</feature>
<name>A0AB33EBF4_9PSED</name>
<dbReference type="EMBL" id="CP023466">
    <property type="protein sequence ID" value="ATE77699.1"/>
    <property type="molecule type" value="Genomic_DNA"/>
</dbReference>
<sequence>MLSRTASDLYWMSRYLERAENLARMLEVSYSLSLMPQAGRTDGRAELAMSLLAAGTLDDYNERYGELNTERMLHFFALDETNPGSIYCCLQAARANAHAVRGRITADMWENINATWLEMRNIASNGLARYGISHFCEWVKERSHLFRGATSGTIMRNDAYCFIRLGTFLERADNTLRLLDARYEMFGEESEEVSDNSARGYYQWSALLRALSSFEAFNEIYRNAPGAEQVSEMLLLRSDVPRSLHACIEELDHILASLPGSNGRAAQRLAAELNARLRYTGIDEILGFGLHLWLTDFISQVRHLGQTVHESYLEAV</sequence>
<dbReference type="AlphaFoldDB" id="A0AB33EBF4"/>
<gene>
    <name evidence="2" type="ORF">CNN82_15135</name>
</gene>
<dbReference type="Proteomes" id="UP000218385">
    <property type="component" value="Chromosome"/>
</dbReference>
<dbReference type="Pfam" id="PF04168">
    <property type="entry name" value="Alpha-E"/>
    <property type="match status" value="1"/>
</dbReference>
<dbReference type="RefSeq" id="WP_019578892.1">
    <property type="nucleotide sequence ID" value="NZ_CP023466.1"/>
</dbReference>
<organism evidence="2 3">
    <name type="scientific">Pseudomonas frederiksbergensis</name>
    <dbReference type="NCBI Taxonomy" id="104087"/>
    <lineage>
        <taxon>Bacteria</taxon>
        <taxon>Pseudomonadati</taxon>
        <taxon>Pseudomonadota</taxon>
        <taxon>Gammaproteobacteria</taxon>
        <taxon>Pseudomonadales</taxon>
        <taxon>Pseudomonadaceae</taxon>
        <taxon>Pseudomonas</taxon>
    </lineage>
</organism>
<evidence type="ECO:0000313" key="3">
    <source>
        <dbReference type="Proteomes" id="UP000218385"/>
    </source>
</evidence>
<evidence type="ECO:0000313" key="2">
    <source>
        <dbReference type="EMBL" id="ATE77699.1"/>
    </source>
</evidence>
<accession>A0AB33EBF4</accession>
<dbReference type="InterPro" id="IPR007296">
    <property type="entry name" value="DUF403"/>
</dbReference>
<dbReference type="InterPro" id="IPR051680">
    <property type="entry name" value="ATP-dep_Glu-Cys_Ligase-2"/>
</dbReference>
<dbReference type="PANTHER" id="PTHR34595">
    <property type="entry name" value="BLR5612 PROTEIN"/>
    <property type="match status" value="1"/>
</dbReference>
<dbReference type="PANTHER" id="PTHR34595:SF7">
    <property type="entry name" value="SLL1039 PROTEIN"/>
    <property type="match status" value="1"/>
</dbReference>
<proteinExistence type="predicted"/>
<reference evidence="2 3" key="1">
    <citation type="submission" date="2017-09" db="EMBL/GenBank/DDBJ databases">
        <title>Complete Genome sequence of Lysobacter capsici KNU-15.</title>
        <authorList>
            <person name="Kim M.-C."/>
            <person name="Yi H."/>
            <person name="Lee D.-W."/>
            <person name="Shin J.-H."/>
        </authorList>
    </citation>
    <scope>NUCLEOTIDE SEQUENCE [LARGE SCALE GENOMIC DNA]</scope>
    <source>
        <strain evidence="2 3">KNU-15</strain>
    </source>
</reference>